<sequence length="232" mass="26180">MKNKAKQKRNTRIKGIFILLLVPITITIYIATAIIWNEIQSSEIVHDITKVAKDVPNHLGDMEVPKEYIPIYEEAADKYQIPWTLLAAHHRVETRFSTMDPLLSPVGAEGHMQFMPCTFVGWKHPSCGGLGKGEISEKEKTNPATIKKYGGYGVDGNGNGIADPYELTDAIYSAANYLSQNGASDGELKKAIFLYNRSDEYVENVLYFYHQYEDERVALEHSIESNKKEVLH</sequence>
<accession>A0A385YSL0</accession>
<dbReference type="InterPro" id="IPR023346">
    <property type="entry name" value="Lysozyme-like_dom_sf"/>
</dbReference>
<name>A0A385YSL0_9BACL</name>
<dbReference type="RefSeq" id="WP_119883231.1">
    <property type="nucleotide sequence ID" value="NZ_CP032418.1"/>
</dbReference>
<dbReference type="AlphaFoldDB" id="A0A385YSL0"/>
<reference evidence="3" key="1">
    <citation type="submission" date="2018-09" db="EMBL/GenBank/DDBJ databases">
        <authorList>
            <person name="Zhu H."/>
        </authorList>
    </citation>
    <scope>NUCLEOTIDE SEQUENCE [LARGE SCALE GENOMIC DNA]</scope>
    <source>
        <strain evidence="3">K2R23-3</strain>
    </source>
</reference>
<evidence type="ECO:0000256" key="1">
    <source>
        <dbReference type="SAM" id="Phobius"/>
    </source>
</evidence>
<keyword evidence="3" id="KW-1185">Reference proteome</keyword>
<dbReference type="SUPFAM" id="SSF53955">
    <property type="entry name" value="Lysozyme-like"/>
    <property type="match status" value="1"/>
</dbReference>
<evidence type="ECO:0000313" key="2">
    <source>
        <dbReference type="EMBL" id="AYC29491.1"/>
    </source>
</evidence>
<keyword evidence="1" id="KW-0812">Transmembrane</keyword>
<keyword evidence="1" id="KW-0472">Membrane</keyword>
<evidence type="ECO:0000313" key="3">
    <source>
        <dbReference type="Proteomes" id="UP000265725"/>
    </source>
</evidence>
<proteinExistence type="predicted"/>
<dbReference type="EMBL" id="CP032418">
    <property type="protein sequence ID" value="AYC29491.1"/>
    <property type="molecule type" value="Genomic_DNA"/>
</dbReference>
<dbReference type="Gene3D" id="1.10.530.10">
    <property type="match status" value="1"/>
</dbReference>
<dbReference type="CDD" id="cd13399">
    <property type="entry name" value="Slt35-like"/>
    <property type="match status" value="1"/>
</dbReference>
<organism evidence="2 3">
    <name type="scientific">Paenisporosarcina cavernae</name>
    <dbReference type="NCBI Taxonomy" id="2320858"/>
    <lineage>
        <taxon>Bacteria</taxon>
        <taxon>Bacillati</taxon>
        <taxon>Bacillota</taxon>
        <taxon>Bacilli</taxon>
        <taxon>Bacillales</taxon>
        <taxon>Caryophanaceae</taxon>
        <taxon>Paenisporosarcina</taxon>
    </lineage>
</organism>
<feature type="transmembrane region" description="Helical" evidence="1">
    <location>
        <begin position="16"/>
        <end position="36"/>
    </location>
</feature>
<dbReference type="Proteomes" id="UP000265725">
    <property type="component" value="Chromosome"/>
</dbReference>
<protein>
    <submittedName>
        <fullName evidence="2">Lytic transglycosylase domain-containing protein</fullName>
    </submittedName>
</protein>
<dbReference type="OrthoDB" id="9809488at2"/>
<keyword evidence="1" id="KW-1133">Transmembrane helix</keyword>
<dbReference type="KEGG" id="paek:D3873_06190"/>
<gene>
    <name evidence="2" type="ORF">D3873_06190</name>
</gene>